<name>A0ABU1SE52_9MICO</name>
<evidence type="ECO:0000313" key="2">
    <source>
        <dbReference type="Proteomes" id="UP001259347"/>
    </source>
</evidence>
<organism evidence="1 2">
    <name type="scientific">Microbacterium resistens</name>
    <dbReference type="NCBI Taxonomy" id="156977"/>
    <lineage>
        <taxon>Bacteria</taxon>
        <taxon>Bacillati</taxon>
        <taxon>Actinomycetota</taxon>
        <taxon>Actinomycetes</taxon>
        <taxon>Micrococcales</taxon>
        <taxon>Microbacteriaceae</taxon>
        <taxon>Microbacterium</taxon>
    </lineage>
</organism>
<evidence type="ECO:0000313" key="1">
    <source>
        <dbReference type="EMBL" id="MDR6867870.1"/>
    </source>
</evidence>
<comment type="caution">
    <text evidence="1">The sequence shown here is derived from an EMBL/GenBank/DDBJ whole genome shotgun (WGS) entry which is preliminary data.</text>
</comment>
<gene>
    <name evidence="1" type="ORF">J2Y69_002478</name>
</gene>
<dbReference type="RefSeq" id="WP_310021122.1">
    <property type="nucleotide sequence ID" value="NZ_JAVDUM010000010.1"/>
</dbReference>
<keyword evidence="2" id="KW-1185">Reference proteome</keyword>
<reference evidence="1 2" key="1">
    <citation type="submission" date="2023-07" db="EMBL/GenBank/DDBJ databases">
        <title>Sorghum-associated microbial communities from plants grown in Nebraska, USA.</title>
        <authorList>
            <person name="Schachtman D."/>
        </authorList>
    </citation>
    <scope>NUCLEOTIDE SEQUENCE [LARGE SCALE GENOMIC DNA]</scope>
    <source>
        <strain evidence="1 2">2980</strain>
    </source>
</reference>
<accession>A0ABU1SE52</accession>
<dbReference type="EMBL" id="JAVDUM010000010">
    <property type="protein sequence ID" value="MDR6867870.1"/>
    <property type="molecule type" value="Genomic_DNA"/>
</dbReference>
<dbReference type="Proteomes" id="UP001259347">
    <property type="component" value="Unassembled WGS sequence"/>
</dbReference>
<protein>
    <submittedName>
        <fullName evidence="1">Uncharacterized protein</fullName>
    </submittedName>
</protein>
<proteinExistence type="predicted"/>
<sequence length="178" mass="19905">MSEFVDSKGDIRIAEESGEVRLYSARGAGGNMLEGMPWLCGGEVSALGEWFQKRRDEELGRWRWPEDPDFVVYPLISSRGAVRVLQESIGNGRMFVPAAVPDQSRAGRAADAYFAAHPTWKPWHDAKPGEFWSVHYHGAVEVCRVDGAWFVGVVMSVRMAIDDRRITVAHRMVPEVAS</sequence>